<protein>
    <recommendedName>
        <fullName evidence="3">Helitron helicase-like domain-containing protein</fullName>
    </recommendedName>
</protein>
<dbReference type="EMBL" id="CAJNRF010011264">
    <property type="protein sequence ID" value="CAF2129890.1"/>
    <property type="molecule type" value="Genomic_DNA"/>
</dbReference>
<evidence type="ECO:0000313" key="2">
    <source>
        <dbReference type="Proteomes" id="UP000663856"/>
    </source>
</evidence>
<proteinExistence type="predicted"/>
<organism evidence="1 2">
    <name type="scientific">Rotaria magnacalcarata</name>
    <dbReference type="NCBI Taxonomy" id="392030"/>
    <lineage>
        <taxon>Eukaryota</taxon>
        <taxon>Metazoa</taxon>
        <taxon>Spiralia</taxon>
        <taxon>Gnathifera</taxon>
        <taxon>Rotifera</taxon>
        <taxon>Eurotatoria</taxon>
        <taxon>Bdelloidea</taxon>
        <taxon>Philodinida</taxon>
        <taxon>Philodinidae</taxon>
        <taxon>Rotaria</taxon>
    </lineage>
</organism>
<accession>A0A816VWN2</accession>
<evidence type="ECO:0008006" key="3">
    <source>
        <dbReference type="Google" id="ProtNLM"/>
    </source>
</evidence>
<dbReference type="PANTHER" id="PTHR10492:SF57">
    <property type="entry name" value="ATP-DEPENDENT DNA HELICASE"/>
    <property type="match status" value="1"/>
</dbReference>
<gene>
    <name evidence="1" type="ORF">WKI299_LOCUS26100</name>
</gene>
<comment type="caution">
    <text evidence="1">The sequence shown here is derived from an EMBL/GenBank/DDBJ whole genome shotgun (WGS) entry which is preliminary data.</text>
</comment>
<dbReference type="Proteomes" id="UP000663856">
    <property type="component" value="Unassembled WGS sequence"/>
</dbReference>
<dbReference type="AlphaFoldDB" id="A0A816VWN2"/>
<name>A0A816VWN2_9BILA</name>
<evidence type="ECO:0000313" key="1">
    <source>
        <dbReference type="EMBL" id="CAF2129890.1"/>
    </source>
</evidence>
<reference evidence="1" key="1">
    <citation type="submission" date="2021-02" db="EMBL/GenBank/DDBJ databases">
        <authorList>
            <person name="Nowell W R."/>
        </authorList>
    </citation>
    <scope>NUCLEOTIDE SEQUENCE</scope>
</reference>
<sequence length="333" mass="38364">MYSIEWKKRGLPHAHILIWLRNKIKADQIDSVISAELPDPERDPRLFEIIIKTMIYCPCGSINSNSPCMENKKCTKRYPKQLLHDTETGDDGYPSYRRRSSEDGGIKAKIKTPFKKLKLTTTHINVEYCNSVKSIKYICKYVNKGSDQTVFGLGRDGAPVDEISNYQLGRYISSNEAAWRILDFPIHERYPTVVHLENGQHIYFTEDNVHEKVNEPPRTTLTAFFLLCQKDDFAKTLLYCDVPKYYTWNASEKVFKRRVQGTAVLGYPDVREGDALSRVYTVHPNNFECFFLRLLLYAVRGPTLFEALGTVNGRICATFREACQLHGLLEDDQ</sequence>
<dbReference type="PANTHER" id="PTHR10492">
    <property type="match status" value="1"/>
</dbReference>